<keyword evidence="13" id="KW-1185">Reference proteome</keyword>
<comment type="caution">
    <text evidence="12">The sequence shown here is derived from an EMBL/GenBank/DDBJ whole genome shotgun (WGS) entry which is preliminary data.</text>
</comment>
<dbReference type="Pfam" id="PF00354">
    <property type="entry name" value="Pentaxin"/>
    <property type="match status" value="1"/>
</dbReference>
<reference evidence="12 13" key="1">
    <citation type="submission" date="2024-06" db="EMBL/GenBank/DDBJ databases">
        <authorList>
            <person name="Pan Q."/>
            <person name="Wen M."/>
            <person name="Jouanno E."/>
            <person name="Zahm M."/>
            <person name="Klopp C."/>
            <person name="Cabau C."/>
            <person name="Louis A."/>
            <person name="Berthelot C."/>
            <person name="Parey E."/>
            <person name="Roest Crollius H."/>
            <person name="Montfort J."/>
            <person name="Robinson-Rechavi M."/>
            <person name="Bouchez O."/>
            <person name="Lampietro C."/>
            <person name="Lopez Roques C."/>
            <person name="Donnadieu C."/>
            <person name="Postlethwait J."/>
            <person name="Bobe J."/>
            <person name="Verreycken H."/>
            <person name="Guiguen Y."/>
        </authorList>
    </citation>
    <scope>NUCLEOTIDE SEQUENCE [LARGE SCALE GENOMIC DNA]</scope>
    <source>
        <strain evidence="12">Up_M1</strain>
        <tissue evidence="12">Testis</tissue>
    </source>
</reference>
<comment type="subcellular location">
    <subcellularLocation>
        <location evidence="1 9">Secreted</location>
    </subcellularLocation>
</comment>
<dbReference type="InterPro" id="IPR001759">
    <property type="entry name" value="PTX_dom"/>
</dbReference>
<feature type="signal peptide" evidence="10">
    <location>
        <begin position="1"/>
        <end position="15"/>
    </location>
</feature>
<evidence type="ECO:0000313" key="12">
    <source>
        <dbReference type="EMBL" id="KAL0964845.1"/>
    </source>
</evidence>
<dbReference type="GO" id="GO:0046872">
    <property type="term" value="F:metal ion binding"/>
    <property type="evidence" value="ECO:0007669"/>
    <property type="project" value="UniProtKB-KW"/>
</dbReference>
<feature type="chain" id="PRO_5044746844" description="Pentraxin family member" evidence="10">
    <location>
        <begin position="16"/>
        <end position="227"/>
    </location>
</feature>
<evidence type="ECO:0000256" key="7">
    <source>
        <dbReference type="ARBA" id="ARBA00038102"/>
    </source>
</evidence>
<accession>A0ABD0W2K4</accession>
<keyword evidence="3 9" id="KW-0479">Metal-binding</keyword>
<evidence type="ECO:0000256" key="4">
    <source>
        <dbReference type="ARBA" id="ARBA00022729"/>
    </source>
</evidence>
<evidence type="ECO:0000256" key="10">
    <source>
        <dbReference type="SAM" id="SignalP"/>
    </source>
</evidence>
<proteinExistence type="inferred from homology"/>
<sequence>MEKLLVLVLISTCNALNQNLSGKMLTFPQETDSANVRLKTPREKFSAVTICLRFFTDLGRNHVLFSAATPGNAAFIIKKTAASEIQQVSKNSTAIFEGQAFTLNTWHSLCSTWDSKTGLGQLWMDGKPSARKFLHYGAIRTPRILLGQEQDDFNEQEDQQQAFNQQKSFVGMVNDVHMWDSVLRPCQIQNYTNQMNFAPGNVLSWGALHFQMTGRVVLEDMQSDCKQ</sequence>
<evidence type="ECO:0000256" key="6">
    <source>
        <dbReference type="ARBA" id="ARBA00023157"/>
    </source>
</evidence>
<comment type="subunit">
    <text evidence="9">Homopentamer. Pentaxin (or pentraxin) have a discoid arrangement of 5 non-covalently bound subunits.</text>
</comment>
<evidence type="ECO:0000259" key="11">
    <source>
        <dbReference type="PROSITE" id="PS51828"/>
    </source>
</evidence>
<keyword evidence="6 8" id="KW-1015">Disulfide bond</keyword>
<evidence type="ECO:0000256" key="3">
    <source>
        <dbReference type="ARBA" id="ARBA00022723"/>
    </source>
</evidence>
<name>A0ABD0W2K4_UMBPY</name>
<keyword evidence="4 10" id="KW-0732">Signal</keyword>
<evidence type="ECO:0000256" key="1">
    <source>
        <dbReference type="ARBA" id="ARBA00004613"/>
    </source>
</evidence>
<dbReference type="InterPro" id="IPR051005">
    <property type="entry name" value="Pentraxin_domain"/>
</dbReference>
<dbReference type="EMBL" id="JAGEUA010000010">
    <property type="protein sequence ID" value="KAL0964845.1"/>
    <property type="molecule type" value="Genomic_DNA"/>
</dbReference>
<dbReference type="InterPro" id="IPR013320">
    <property type="entry name" value="ConA-like_dom_sf"/>
</dbReference>
<evidence type="ECO:0000313" key="13">
    <source>
        <dbReference type="Proteomes" id="UP001557470"/>
    </source>
</evidence>
<comment type="similarity">
    <text evidence="7 9">Belongs to the pentraxin family.</text>
</comment>
<dbReference type="AlphaFoldDB" id="A0ABD0W2K4"/>
<dbReference type="PROSITE" id="PS51828">
    <property type="entry name" value="PTX_2"/>
    <property type="match status" value="1"/>
</dbReference>
<dbReference type="Proteomes" id="UP001557470">
    <property type="component" value="Unassembled WGS sequence"/>
</dbReference>
<dbReference type="PANTHER" id="PTHR45869:SF7">
    <property type="entry name" value="C-REACTIVE PROTEIN"/>
    <property type="match status" value="1"/>
</dbReference>
<feature type="disulfide bond" evidence="8">
    <location>
        <begin position="51"/>
        <end position="110"/>
    </location>
</feature>
<keyword evidence="2" id="KW-0964">Secreted</keyword>
<organism evidence="12 13">
    <name type="scientific">Umbra pygmaea</name>
    <name type="common">Eastern mudminnow</name>
    <dbReference type="NCBI Taxonomy" id="75934"/>
    <lineage>
        <taxon>Eukaryota</taxon>
        <taxon>Metazoa</taxon>
        <taxon>Chordata</taxon>
        <taxon>Craniata</taxon>
        <taxon>Vertebrata</taxon>
        <taxon>Euteleostomi</taxon>
        <taxon>Actinopterygii</taxon>
        <taxon>Neopterygii</taxon>
        <taxon>Teleostei</taxon>
        <taxon>Protacanthopterygii</taxon>
        <taxon>Esociformes</taxon>
        <taxon>Umbridae</taxon>
        <taxon>Umbra</taxon>
    </lineage>
</organism>
<evidence type="ECO:0000256" key="2">
    <source>
        <dbReference type="ARBA" id="ARBA00022525"/>
    </source>
</evidence>
<dbReference type="PRINTS" id="PR00895">
    <property type="entry name" value="PENTAXIN"/>
</dbReference>
<keyword evidence="5 9" id="KW-0106">Calcium</keyword>
<protein>
    <recommendedName>
        <fullName evidence="9">Pentraxin family member</fullName>
    </recommendedName>
</protein>
<feature type="domain" description="Pentraxin (PTX)" evidence="11">
    <location>
        <begin position="21"/>
        <end position="225"/>
    </location>
</feature>
<comment type="cofactor">
    <cofactor evidence="9">
        <name>Ca(2+)</name>
        <dbReference type="ChEBI" id="CHEBI:29108"/>
    </cofactor>
    <text evidence="9">Binds 2 calcium ions per subunit.</text>
</comment>
<gene>
    <name evidence="12" type="ORF">UPYG_G00329810</name>
</gene>
<dbReference type="PANTHER" id="PTHR45869">
    <property type="entry name" value="C-REACTIVE PROTEIN-RELATED"/>
    <property type="match status" value="1"/>
</dbReference>
<dbReference type="Gene3D" id="2.60.120.200">
    <property type="match status" value="1"/>
</dbReference>
<evidence type="ECO:0000256" key="5">
    <source>
        <dbReference type="ARBA" id="ARBA00022837"/>
    </source>
</evidence>
<dbReference type="SMART" id="SM00159">
    <property type="entry name" value="PTX"/>
    <property type="match status" value="1"/>
</dbReference>
<evidence type="ECO:0000256" key="9">
    <source>
        <dbReference type="RuleBase" id="RU362112"/>
    </source>
</evidence>
<evidence type="ECO:0000256" key="8">
    <source>
        <dbReference type="PROSITE-ProRule" id="PRU01172"/>
    </source>
</evidence>
<dbReference type="SUPFAM" id="SSF49899">
    <property type="entry name" value="Concanavalin A-like lectins/glucanases"/>
    <property type="match status" value="1"/>
</dbReference>
<dbReference type="GO" id="GO:0005576">
    <property type="term" value="C:extracellular region"/>
    <property type="evidence" value="ECO:0007669"/>
    <property type="project" value="UniProtKB-SubCell"/>
</dbReference>